<comment type="caution">
    <text evidence="1">The sequence shown here is derived from an EMBL/GenBank/DDBJ whole genome shotgun (WGS) entry which is preliminary data.</text>
</comment>
<dbReference type="EMBL" id="AVOT02030608">
    <property type="protein sequence ID" value="MBW0523833.1"/>
    <property type="molecule type" value="Genomic_DNA"/>
</dbReference>
<reference evidence="1" key="1">
    <citation type="submission" date="2021-03" db="EMBL/GenBank/DDBJ databases">
        <title>Draft genome sequence of rust myrtle Austropuccinia psidii MF-1, a brazilian biotype.</title>
        <authorList>
            <person name="Quecine M.C."/>
            <person name="Pachon D.M.R."/>
            <person name="Bonatelli M.L."/>
            <person name="Correr F.H."/>
            <person name="Franceschini L.M."/>
            <person name="Leite T.F."/>
            <person name="Margarido G.R.A."/>
            <person name="Almeida C.A."/>
            <person name="Ferrarezi J.A."/>
            <person name="Labate C.A."/>
        </authorList>
    </citation>
    <scope>NUCLEOTIDE SEQUENCE</scope>
    <source>
        <strain evidence="1">MF-1</strain>
    </source>
</reference>
<dbReference type="Proteomes" id="UP000765509">
    <property type="component" value="Unassembled WGS sequence"/>
</dbReference>
<protein>
    <submittedName>
        <fullName evidence="1">Uncharacterized protein</fullName>
    </submittedName>
</protein>
<organism evidence="1 2">
    <name type="scientific">Austropuccinia psidii MF-1</name>
    <dbReference type="NCBI Taxonomy" id="1389203"/>
    <lineage>
        <taxon>Eukaryota</taxon>
        <taxon>Fungi</taxon>
        <taxon>Dikarya</taxon>
        <taxon>Basidiomycota</taxon>
        <taxon>Pucciniomycotina</taxon>
        <taxon>Pucciniomycetes</taxon>
        <taxon>Pucciniales</taxon>
        <taxon>Sphaerophragmiaceae</taxon>
        <taxon>Austropuccinia</taxon>
    </lineage>
</organism>
<evidence type="ECO:0000313" key="2">
    <source>
        <dbReference type="Proteomes" id="UP000765509"/>
    </source>
</evidence>
<name>A0A9Q3ELJ1_9BASI</name>
<evidence type="ECO:0000313" key="1">
    <source>
        <dbReference type="EMBL" id="MBW0523833.1"/>
    </source>
</evidence>
<proteinExistence type="predicted"/>
<dbReference type="AlphaFoldDB" id="A0A9Q3ELJ1"/>
<keyword evidence="2" id="KW-1185">Reference proteome</keyword>
<accession>A0A9Q3ELJ1</accession>
<sequence>MELWQEIKIKEYMYKAELRNLIQGFQNEVRDSTRCNISKINEIEKLLHTLPRISETLHQIEGIGNSNPQVLDVENSQITNEFPPLLHTLEPSMGQALLKEAPKLKEWPQFSGEG</sequence>
<gene>
    <name evidence="1" type="ORF">O181_063548</name>
</gene>